<dbReference type="SUPFAM" id="SSF49299">
    <property type="entry name" value="PKD domain"/>
    <property type="match status" value="5"/>
</dbReference>
<dbReference type="InterPro" id="IPR013320">
    <property type="entry name" value="ConA-like_dom_sf"/>
</dbReference>
<dbReference type="Proteomes" id="UP001501126">
    <property type="component" value="Unassembled WGS sequence"/>
</dbReference>
<comment type="caution">
    <text evidence="3">The sequence shown here is derived from an EMBL/GenBank/DDBJ whole genome shotgun (WGS) entry which is preliminary data.</text>
</comment>
<proteinExistence type="predicted"/>
<gene>
    <name evidence="3" type="ORF">GCM10009118_01270</name>
</gene>
<dbReference type="NCBIfam" id="TIGR04183">
    <property type="entry name" value="Por_Secre_tail"/>
    <property type="match status" value="1"/>
</dbReference>
<dbReference type="InterPro" id="IPR000601">
    <property type="entry name" value="PKD_dom"/>
</dbReference>
<feature type="domain" description="PKD" evidence="2">
    <location>
        <begin position="473"/>
        <end position="526"/>
    </location>
</feature>
<dbReference type="RefSeq" id="WP_343784029.1">
    <property type="nucleotide sequence ID" value="NZ_BAAAFH010000003.1"/>
</dbReference>
<dbReference type="EMBL" id="BAAAFH010000003">
    <property type="protein sequence ID" value="GAA0873719.1"/>
    <property type="molecule type" value="Genomic_DNA"/>
</dbReference>
<dbReference type="Gene3D" id="2.60.120.200">
    <property type="match status" value="1"/>
</dbReference>
<feature type="domain" description="PKD" evidence="2">
    <location>
        <begin position="545"/>
        <end position="612"/>
    </location>
</feature>
<keyword evidence="1" id="KW-0732">Signal</keyword>
<evidence type="ECO:0000256" key="1">
    <source>
        <dbReference type="ARBA" id="ARBA00022729"/>
    </source>
</evidence>
<keyword evidence="4" id="KW-1185">Reference proteome</keyword>
<name>A0ABP3XZB1_9FLAO</name>
<evidence type="ECO:0000313" key="4">
    <source>
        <dbReference type="Proteomes" id="UP001501126"/>
    </source>
</evidence>
<dbReference type="Pfam" id="PF18911">
    <property type="entry name" value="PKD_4"/>
    <property type="match status" value="3"/>
</dbReference>
<dbReference type="InterPro" id="IPR035986">
    <property type="entry name" value="PKD_dom_sf"/>
</dbReference>
<protein>
    <recommendedName>
        <fullName evidence="2">PKD domain-containing protein</fullName>
    </recommendedName>
</protein>
<dbReference type="PROSITE" id="PS50093">
    <property type="entry name" value="PKD"/>
    <property type="match status" value="3"/>
</dbReference>
<dbReference type="InterPro" id="IPR022409">
    <property type="entry name" value="PKD/Chitinase_dom"/>
</dbReference>
<dbReference type="SMART" id="SM00089">
    <property type="entry name" value="PKD"/>
    <property type="match status" value="5"/>
</dbReference>
<dbReference type="Gene3D" id="2.60.40.10">
    <property type="entry name" value="Immunoglobulins"/>
    <property type="match status" value="5"/>
</dbReference>
<dbReference type="InterPro" id="IPR026444">
    <property type="entry name" value="Secre_tail"/>
</dbReference>
<reference evidence="4" key="1">
    <citation type="journal article" date="2019" name="Int. J. Syst. Evol. Microbiol.">
        <title>The Global Catalogue of Microorganisms (GCM) 10K type strain sequencing project: providing services to taxonomists for standard genome sequencing and annotation.</title>
        <authorList>
            <consortium name="The Broad Institute Genomics Platform"/>
            <consortium name="The Broad Institute Genome Sequencing Center for Infectious Disease"/>
            <person name="Wu L."/>
            <person name="Ma J."/>
        </authorList>
    </citation>
    <scope>NUCLEOTIDE SEQUENCE [LARGE SCALE GENOMIC DNA]</scope>
    <source>
        <strain evidence="4">JCM 16083</strain>
    </source>
</reference>
<evidence type="ECO:0000313" key="3">
    <source>
        <dbReference type="EMBL" id="GAA0873719.1"/>
    </source>
</evidence>
<dbReference type="Pfam" id="PF18962">
    <property type="entry name" value="Por_Secre_tail"/>
    <property type="match status" value="1"/>
</dbReference>
<dbReference type="InterPro" id="IPR013783">
    <property type="entry name" value="Ig-like_fold"/>
</dbReference>
<sequence length="1062" mass="116738">MIPSTIDSLTLWLRSDSVELDVSETRVIQLYDLSGNEYHANQSVNDKRPLYNNSEAAITGHPTVIFDGFNDFMNGTGSLGEITDYTLMCVIRINGRKSYNWIYRNTPIGNNFSFGLSGQGDGKFRYWPQGTSNSVVFDPVVQNNEYHYYSVLTSNDSSVVTRYFFDGIQTGTTNNLVNTHTANGYTVGALGDAVQTLNGEIVELLLYNRYLNNQEQFEVENYFRYRYFPSEYISYIDIDDIEVDYGFCDTTVFIPNIYTDYLWSNGSTTHEATFNTPGTYWVEATNIYGYVDRDTFEISYPTISQPNSTLFCPGSSVTWSANLGMYYTYEWSTGETTESIDVNTHGAYFVTVTDTNSCSKTFPSIEFEEDTYATTVSLGPDVSLCSGNSIGLVSGTAETESYLWNTSETTPSIVVNTTGNYSLTSYNANGCVATDNITVTIVGDAPVVQIGVDPSYCELEDFPYTDESYTTDGSTIVGWDWNFGDATGSVTSSGMHAYSSYGIVDVILTVTTDAGCENTGQVAVEVYQKPVLDFTSTNECQSDPIAFAASQTSLTLMSDWQWDFGDPSSGADNTATGENPTHVFDGFGNYTVTLRGEDVNGCRDTIQQAITILPSPQVDFTFSEVCQGQTVTFTNQSTIETPYLISSAQWQLGAGATSTQFSPSRLYVNAGSFDITLTVNANNGCQQSLTQLMKVHALPQPDYTLGTSCAQLPTVFTDQSIVPDGNVAFVTWQFNAENPVNGDEVAHTFVNPGTQQVRQTVVSQFGCQHTEITTITTNPALAADFSTNPEPLLAGLPIAFNNESTGDEGVTWTIGGFYSGSDSNPVVTFDESYIDDTIEVVLIVTNSFGCADTLVDSMRIYEAITDLAVTNLYTYTDQFGDQTIGVELSNKGSSTITRSDVIVRMTDNLPLKAVWVGELRPGETEMFIFPSTSSEPVNMDTETERYICAEARIVLPAGLEDERPQNNELCQNVLGEEAILLLPYPNPVETDLIVKVIMPAEEVIDLLIYDAGGRLVYRLVNNASLPEGLTTFTINTDSWSQGTYTIYLKGEEETKVARIIKK</sequence>
<accession>A0ABP3XZB1</accession>
<dbReference type="CDD" id="cd00146">
    <property type="entry name" value="PKD"/>
    <property type="match status" value="2"/>
</dbReference>
<dbReference type="SUPFAM" id="SSF49899">
    <property type="entry name" value="Concanavalin A-like lectins/glucanases"/>
    <property type="match status" value="1"/>
</dbReference>
<evidence type="ECO:0000259" key="2">
    <source>
        <dbReference type="PROSITE" id="PS50093"/>
    </source>
</evidence>
<dbReference type="Pfam" id="PF13385">
    <property type="entry name" value="Laminin_G_3"/>
    <property type="match status" value="1"/>
</dbReference>
<organism evidence="3 4">
    <name type="scientific">Wandonia haliotis</name>
    <dbReference type="NCBI Taxonomy" id="574963"/>
    <lineage>
        <taxon>Bacteria</taxon>
        <taxon>Pseudomonadati</taxon>
        <taxon>Bacteroidota</taxon>
        <taxon>Flavobacteriia</taxon>
        <taxon>Flavobacteriales</taxon>
        <taxon>Crocinitomicaceae</taxon>
        <taxon>Wandonia</taxon>
    </lineage>
</organism>
<feature type="domain" description="PKD" evidence="2">
    <location>
        <begin position="628"/>
        <end position="684"/>
    </location>
</feature>